<gene>
    <name evidence="2" type="ORF">COU07_03200</name>
</gene>
<dbReference type="InterPro" id="IPR029044">
    <property type="entry name" value="Nucleotide-diphossugar_trans"/>
</dbReference>
<evidence type="ECO:0000313" key="3">
    <source>
        <dbReference type="Proteomes" id="UP000231157"/>
    </source>
</evidence>
<dbReference type="PANTHER" id="PTHR43685:SF2">
    <property type="entry name" value="GLYCOSYLTRANSFERASE 2-LIKE DOMAIN-CONTAINING PROTEIN"/>
    <property type="match status" value="1"/>
</dbReference>
<dbReference type="AlphaFoldDB" id="A0A2H0URQ6"/>
<evidence type="ECO:0000313" key="2">
    <source>
        <dbReference type="EMBL" id="PIR89071.1"/>
    </source>
</evidence>
<organism evidence="2 3">
    <name type="scientific">Candidatus Harrisonbacteria bacterium CG10_big_fil_rev_8_21_14_0_10_40_38</name>
    <dbReference type="NCBI Taxonomy" id="1974583"/>
    <lineage>
        <taxon>Bacteria</taxon>
        <taxon>Candidatus Harrisoniibacteriota</taxon>
    </lineage>
</organism>
<feature type="domain" description="Glycosyltransferase 2-like" evidence="1">
    <location>
        <begin position="6"/>
        <end position="132"/>
    </location>
</feature>
<protein>
    <recommendedName>
        <fullName evidence="1">Glycosyltransferase 2-like domain-containing protein</fullName>
    </recommendedName>
</protein>
<dbReference type="InterPro" id="IPR001173">
    <property type="entry name" value="Glyco_trans_2-like"/>
</dbReference>
<dbReference type="Proteomes" id="UP000231157">
    <property type="component" value="Unassembled WGS sequence"/>
</dbReference>
<comment type="caution">
    <text evidence="2">The sequence shown here is derived from an EMBL/GenBank/DDBJ whole genome shotgun (WGS) entry which is preliminary data.</text>
</comment>
<dbReference type="EMBL" id="PFAZ01000008">
    <property type="protein sequence ID" value="PIR89071.1"/>
    <property type="molecule type" value="Genomic_DNA"/>
</dbReference>
<dbReference type="PANTHER" id="PTHR43685">
    <property type="entry name" value="GLYCOSYLTRANSFERASE"/>
    <property type="match status" value="1"/>
</dbReference>
<evidence type="ECO:0000259" key="1">
    <source>
        <dbReference type="Pfam" id="PF00535"/>
    </source>
</evidence>
<dbReference type="SUPFAM" id="SSF53448">
    <property type="entry name" value="Nucleotide-diphospho-sugar transferases"/>
    <property type="match status" value="1"/>
</dbReference>
<sequence length="230" mass="26115">MGSEITIITRTYEKSVDFISVLMESFLNQTIADKCEFLIIDNDSPKEGTIAALKPFMSRITLWQRDGIKDPMRKLNDGVSCSRSPFIMNCDHDDLLYPECAEKLLRAFSKSPEASFSYCDYYDKYPDGSKTLISTDGISGVWNTVAGGMLFRRDHILEADCYDEALMFPEYDLLLKMFALGMKGVHVPGEPLWEYARTPGSMSDGGYVTRAIDELKRKYGLTPPIRSYER</sequence>
<dbReference type="Gene3D" id="3.90.550.10">
    <property type="entry name" value="Spore Coat Polysaccharide Biosynthesis Protein SpsA, Chain A"/>
    <property type="match status" value="1"/>
</dbReference>
<reference evidence="3" key="1">
    <citation type="submission" date="2017-09" db="EMBL/GenBank/DDBJ databases">
        <title>Depth-based differentiation of microbial function through sediment-hosted aquifers and enrichment of novel symbionts in the deep terrestrial subsurface.</title>
        <authorList>
            <person name="Probst A.J."/>
            <person name="Ladd B."/>
            <person name="Jarett J.K."/>
            <person name="Geller-Mcgrath D.E."/>
            <person name="Sieber C.M.K."/>
            <person name="Emerson J.B."/>
            <person name="Anantharaman K."/>
            <person name="Thomas B.C."/>
            <person name="Malmstrom R."/>
            <person name="Stieglmeier M."/>
            <person name="Klingl A."/>
            <person name="Woyke T."/>
            <person name="Ryan C.M."/>
            <person name="Banfield J.F."/>
        </authorList>
    </citation>
    <scope>NUCLEOTIDE SEQUENCE [LARGE SCALE GENOMIC DNA]</scope>
</reference>
<name>A0A2H0URQ6_9BACT</name>
<dbReference type="Pfam" id="PF00535">
    <property type="entry name" value="Glycos_transf_2"/>
    <property type="match status" value="1"/>
</dbReference>
<proteinExistence type="predicted"/>
<dbReference type="InterPro" id="IPR050834">
    <property type="entry name" value="Glycosyltransf_2"/>
</dbReference>
<accession>A0A2H0URQ6</accession>